<keyword evidence="1" id="KW-0812">Transmembrane</keyword>
<proteinExistence type="predicted"/>
<dbReference type="EMBL" id="BPLR01017210">
    <property type="protein sequence ID" value="GIY89468.1"/>
    <property type="molecule type" value="Genomic_DNA"/>
</dbReference>
<organism evidence="2 3">
    <name type="scientific">Caerostris extrusa</name>
    <name type="common">Bark spider</name>
    <name type="synonym">Caerostris bankana</name>
    <dbReference type="NCBI Taxonomy" id="172846"/>
    <lineage>
        <taxon>Eukaryota</taxon>
        <taxon>Metazoa</taxon>
        <taxon>Ecdysozoa</taxon>
        <taxon>Arthropoda</taxon>
        <taxon>Chelicerata</taxon>
        <taxon>Arachnida</taxon>
        <taxon>Araneae</taxon>
        <taxon>Araneomorphae</taxon>
        <taxon>Entelegynae</taxon>
        <taxon>Araneoidea</taxon>
        <taxon>Araneidae</taxon>
        <taxon>Caerostris</taxon>
    </lineage>
</organism>
<accession>A0AAV4X4F3</accession>
<gene>
    <name evidence="2" type="ORF">CEXT_621981</name>
</gene>
<feature type="transmembrane region" description="Helical" evidence="1">
    <location>
        <begin position="12"/>
        <end position="32"/>
    </location>
</feature>
<keyword evidence="3" id="KW-1185">Reference proteome</keyword>
<dbReference type="Proteomes" id="UP001054945">
    <property type="component" value="Unassembled WGS sequence"/>
</dbReference>
<keyword evidence="1" id="KW-1133">Transmembrane helix</keyword>
<sequence>MGKEKKMECPWSTLGLIAEIFACHMGLVVNLASKTRISAGQGHIALIMKHSSTHDNNLSSRKVAINHEKVWIIKQSQPSFPKETKDSSPSCCRFMKRRIP</sequence>
<evidence type="ECO:0000313" key="2">
    <source>
        <dbReference type="EMBL" id="GIY89468.1"/>
    </source>
</evidence>
<name>A0AAV4X4F3_CAEEX</name>
<comment type="caution">
    <text evidence="2">The sequence shown here is derived from an EMBL/GenBank/DDBJ whole genome shotgun (WGS) entry which is preliminary data.</text>
</comment>
<dbReference type="AlphaFoldDB" id="A0AAV4X4F3"/>
<keyword evidence="1" id="KW-0472">Membrane</keyword>
<evidence type="ECO:0000313" key="3">
    <source>
        <dbReference type="Proteomes" id="UP001054945"/>
    </source>
</evidence>
<evidence type="ECO:0000256" key="1">
    <source>
        <dbReference type="SAM" id="Phobius"/>
    </source>
</evidence>
<reference evidence="2 3" key="1">
    <citation type="submission" date="2021-06" db="EMBL/GenBank/DDBJ databases">
        <title>Caerostris extrusa draft genome.</title>
        <authorList>
            <person name="Kono N."/>
            <person name="Arakawa K."/>
        </authorList>
    </citation>
    <scope>NUCLEOTIDE SEQUENCE [LARGE SCALE GENOMIC DNA]</scope>
</reference>
<protein>
    <submittedName>
        <fullName evidence="2">Uncharacterized protein</fullName>
    </submittedName>
</protein>